<evidence type="ECO:0000313" key="1">
    <source>
        <dbReference type="EMBL" id="TGG92241.1"/>
    </source>
</evidence>
<sequence length="90" mass="10031">MGLWIFLGLAVVCSSLLKGYRVYAESKSRVSKADLERLEARLACVERSGDLEERVRTLEAIVTDPGFQLDREISKLDKPSDASASERSNQ</sequence>
<accession>A0A524RP61</accession>
<dbReference type="EMBL" id="SRMO01000065">
    <property type="protein sequence ID" value="TGG92241.1"/>
    <property type="molecule type" value="Genomic_DNA"/>
</dbReference>
<proteinExistence type="predicted"/>
<comment type="caution">
    <text evidence="1">The sequence shown here is derived from an EMBL/GenBank/DDBJ whole genome shotgun (WGS) entry which is preliminary data.</text>
</comment>
<name>A0A524RP61_9CHRO</name>
<organism evidence="1 2">
    <name type="scientific">Aphanocapsa feldmannii 277cV</name>
    <dbReference type="NCBI Taxonomy" id="2507553"/>
    <lineage>
        <taxon>Bacteria</taxon>
        <taxon>Bacillati</taxon>
        <taxon>Cyanobacteriota</taxon>
        <taxon>Cyanophyceae</taxon>
        <taxon>Oscillatoriophycideae</taxon>
        <taxon>Chroococcales</taxon>
        <taxon>Microcystaceae</taxon>
        <taxon>Aphanocapsa</taxon>
    </lineage>
</organism>
<evidence type="ECO:0000313" key="2">
    <source>
        <dbReference type="Proteomes" id="UP000317990"/>
    </source>
</evidence>
<dbReference type="Proteomes" id="UP000317990">
    <property type="component" value="Unassembled WGS sequence"/>
</dbReference>
<dbReference type="AlphaFoldDB" id="A0A524RP61"/>
<protein>
    <submittedName>
        <fullName evidence="1">Uncharacterized protein</fullName>
    </submittedName>
</protein>
<gene>
    <name evidence="1" type="ORF">ERJ67_06175</name>
</gene>
<reference evidence="1 2" key="1">
    <citation type="journal article" date="2019" name="mSystems">
        <title>Life at home and on the roam: Genomic adaptions reflect the dual lifestyle of an intracellular, facultative symbiont.</title>
        <authorList>
            <person name="Burgsdorf I."/>
        </authorList>
    </citation>
    <scope>NUCLEOTIDE SEQUENCE [LARGE SCALE GENOMIC DNA]</scope>
    <source>
        <strain evidence="1">277cV</strain>
    </source>
</reference>